<keyword evidence="1" id="KW-0812">Transmembrane</keyword>
<name>A0ABN5WZK7_9GAMM</name>
<proteinExistence type="predicted"/>
<evidence type="ECO:0000256" key="1">
    <source>
        <dbReference type="SAM" id="Phobius"/>
    </source>
</evidence>
<keyword evidence="1" id="KW-0472">Membrane</keyword>
<dbReference type="EMBL" id="AP019416">
    <property type="protein sequence ID" value="BBI51780.1"/>
    <property type="molecule type" value="Genomic_DNA"/>
</dbReference>
<reference evidence="3" key="1">
    <citation type="journal article" date="2019" name="Microbiol. Resour. Announc.">
        <title>Complete Genome Sequence of Halomonas olivaria, a Moderately Halophilic Bacterium Isolated from Olive Processing Effluents, Obtained by Nanopore Sequencing.</title>
        <authorList>
            <person name="Nagata S."/>
            <person name="Ii K.M."/>
            <person name="Tsukimi T."/>
            <person name="Miura M.C."/>
            <person name="Galipon J."/>
            <person name="Arakawa K."/>
        </authorList>
    </citation>
    <scope>NUCLEOTIDE SEQUENCE [LARGE SCALE GENOMIC DNA]</scope>
    <source>
        <strain evidence="3">TYRC17</strain>
    </source>
</reference>
<sequence>MKLLGIAQRTRRTMVQNLFFSALYNTLALGLVIVMAIPPLIAVLAMAASSLTVTLNAARLAWAEPD</sequence>
<dbReference type="InterPro" id="IPR036412">
    <property type="entry name" value="HAD-like_sf"/>
</dbReference>
<accession>A0ABN5WZK7</accession>
<protein>
    <submittedName>
        <fullName evidence="2">Uncharacterized protein</fullName>
    </submittedName>
</protein>
<dbReference type="SUPFAM" id="SSF56784">
    <property type="entry name" value="HAD-like"/>
    <property type="match status" value="1"/>
</dbReference>
<gene>
    <name evidence="2" type="ORF">HORIV_42010</name>
</gene>
<keyword evidence="3" id="KW-1185">Reference proteome</keyword>
<evidence type="ECO:0000313" key="2">
    <source>
        <dbReference type="EMBL" id="BBI51780.1"/>
    </source>
</evidence>
<feature type="transmembrane region" description="Helical" evidence="1">
    <location>
        <begin position="21"/>
        <end position="47"/>
    </location>
</feature>
<dbReference type="Proteomes" id="UP000289555">
    <property type="component" value="Chromosome"/>
</dbReference>
<evidence type="ECO:0000313" key="3">
    <source>
        <dbReference type="Proteomes" id="UP000289555"/>
    </source>
</evidence>
<keyword evidence="1" id="KW-1133">Transmembrane helix</keyword>
<organism evidence="2 3">
    <name type="scientific">Vreelandella olivaria</name>
    <dbReference type="NCBI Taxonomy" id="390919"/>
    <lineage>
        <taxon>Bacteria</taxon>
        <taxon>Pseudomonadati</taxon>
        <taxon>Pseudomonadota</taxon>
        <taxon>Gammaproteobacteria</taxon>
        <taxon>Oceanospirillales</taxon>
        <taxon>Halomonadaceae</taxon>
        <taxon>Vreelandella</taxon>
    </lineage>
</organism>